<reference evidence="1 2" key="1">
    <citation type="submission" date="2022-05" db="EMBL/GenBank/DDBJ databases">
        <title>Microbulbifer sp. nov., isolated from sponge.</title>
        <authorList>
            <person name="Gao L."/>
        </authorList>
    </citation>
    <scope>NUCLEOTIDE SEQUENCE [LARGE SCALE GENOMIC DNA]</scope>
    <source>
        <strain evidence="1 2">MI-G</strain>
    </source>
</reference>
<gene>
    <name evidence="1" type="ORF">M8T91_02440</name>
</gene>
<keyword evidence="2" id="KW-1185">Reference proteome</keyword>
<dbReference type="Proteomes" id="UP001321520">
    <property type="component" value="Chromosome"/>
</dbReference>
<dbReference type="GO" id="GO:0016787">
    <property type="term" value="F:hydrolase activity"/>
    <property type="evidence" value="ECO:0007669"/>
    <property type="project" value="UniProtKB-KW"/>
</dbReference>
<dbReference type="RefSeq" id="WP_301416476.1">
    <property type="nucleotide sequence ID" value="NZ_CP098023.1"/>
</dbReference>
<protein>
    <submittedName>
        <fullName evidence="1">Alpha/beta hydrolase-fold protein</fullName>
    </submittedName>
</protein>
<evidence type="ECO:0000313" key="2">
    <source>
        <dbReference type="Proteomes" id="UP001321520"/>
    </source>
</evidence>
<proteinExistence type="predicted"/>
<accession>A0ABY9EBF6</accession>
<dbReference type="SUPFAM" id="SSF53474">
    <property type="entry name" value="alpha/beta-Hydrolases"/>
    <property type="match status" value="1"/>
</dbReference>
<dbReference type="PANTHER" id="PTHR48098">
    <property type="entry name" value="ENTEROCHELIN ESTERASE-RELATED"/>
    <property type="match status" value="1"/>
</dbReference>
<keyword evidence="1" id="KW-0378">Hydrolase</keyword>
<dbReference type="InterPro" id="IPR000801">
    <property type="entry name" value="Esterase-like"/>
</dbReference>
<sequence>MQKLFLLIFFVALGSPVWAGEVERSPLSIGEALRFPSKILGEERTLNIYLPPGYHKDQSKRYPVIYLLDGSMEEGFLHIAGLVQFGSFSWIHMLPESILVGVGNVDRKRDFTYASNALKDQKEFPSSGGSSKFIASLMKEMQPLIQRNYRVSGETTLIGQSLGGLLATEILVKHTNLFDHYIIVSPSLWWDGESLLKRIPANCCAAKAIYVGVGKEGAVMERLARELHDKIDPNGQRETVHFGYFKQLDHGDTLHLAVYDAFGKLFSNKPPQE</sequence>
<dbReference type="PANTHER" id="PTHR48098:SF6">
    <property type="entry name" value="FERRI-BACILLIBACTIN ESTERASE BESA"/>
    <property type="match status" value="1"/>
</dbReference>
<dbReference type="EMBL" id="CP098023">
    <property type="protein sequence ID" value="WKD50310.1"/>
    <property type="molecule type" value="Genomic_DNA"/>
</dbReference>
<dbReference type="InterPro" id="IPR050583">
    <property type="entry name" value="Mycobacterial_A85_antigen"/>
</dbReference>
<dbReference type="Pfam" id="PF00756">
    <property type="entry name" value="Esterase"/>
    <property type="match status" value="1"/>
</dbReference>
<evidence type="ECO:0000313" key="1">
    <source>
        <dbReference type="EMBL" id="WKD50310.1"/>
    </source>
</evidence>
<dbReference type="InterPro" id="IPR029058">
    <property type="entry name" value="AB_hydrolase_fold"/>
</dbReference>
<name>A0ABY9EBF6_9GAMM</name>
<organism evidence="1 2">
    <name type="scientific">Microbulbifer spongiae</name>
    <dbReference type="NCBI Taxonomy" id="2944933"/>
    <lineage>
        <taxon>Bacteria</taxon>
        <taxon>Pseudomonadati</taxon>
        <taxon>Pseudomonadota</taxon>
        <taxon>Gammaproteobacteria</taxon>
        <taxon>Cellvibrionales</taxon>
        <taxon>Microbulbiferaceae</taxon>
        <taxon>Microbulbifer</taxon>
    </lineage>
</organism>
<dbReference type="Gene3D" id="3.40.50.1820">
    <property type="entry name" value="alpha/beta hydrolase"/>
    <property type="match status" value="1"/>
</dbReference>